<dbReference type="EMBL" id="JBBNAG010000001">
    <property type="protein sequence ID" value="KAK9167564.1"/>
    <property type="molecule type" value="Genomic_DNA"/>
</dbReference>
<feature type="compositionally biased region" description="Polar residues" evidence="1">
    <location>
        <begin position="35"/>
        <end position="60"/>
    </location>
</feature>
<evidence type="ECO:0000313" key="3">
    <source>
        <dbReference type="Proteomes" id="UP001419268"/>
    </source>
</evidence>
<feature type="compositionally biased region" description="Basic residues" evidence="1">
    <location>
        <begin position="23"/>
        <end position="33"/>
    </location>
</feature>
<organism evidence="2 3">
    <name type="scientific">Stephania cephalantha</name>
    <dbReference type="NCBI Taxonomy" id="152367"/>
    <lineage>
        <taxon>Eukaryota</taxon>
        <taxon>Viridiplantae</taxon>
        <taxon>Streptophyta</taxon>
        <taxon>Embryophyta</taxon>
        <taxon>Tracheophyta</taxon>
        <taxon>Spermatophyta</taxon>
        <taxon>Magnoliopsida</taxon>
        <taxon>Ranunculales</taxon>
        <taxon>Menispermaceae</taxon>
        <taxon>Menispermoideae</taxon>
        <taxon>Cissampelideae</taxon>
        <taxon>Stephania</taxon>
    </lineage>
</organism>
<dbReference type="AlphaFoldDB" id="A0AAP0LEJ2"/>
<keyword evidence="3" id="KW-1185">Reference proteome</keyword>
<feature type="region of interest" description="Disordered" evidence="1">
    <location>
        <begin position="23"/>
        <end position="93"/>
    </location>
</feature>
<accession>A0AAP0LEJ2</accession>
<evidence type="ECO:0000313" key="2">
    <source>
        <dbReference type="EMBL" id="KAK9167564.1"/>
    </source>
</evidence>
<dbReference type="Proteomes" id="UP001419268">
    <property type="component" value="Unassembled WGS sequence"/>
</dbReference>
<name>A0AAP0LEJ2_9MAGN</name>
<evidence type="ECO:0000256" key="1">
    <source>
        <dbReference type="SAM" id="MobiDB-lite"/>
    </source>
</evidence>
<protein>
    <submittedName>
        <fullName evidence="2">Uncharacterized protein</fullName>
    </submittedName>
</protein>
<proteinExistence type="predicted"/>
<reference evidence="2 3" key="1">
    <citation type="submission" date="2024-01" db="EMBL/GenBank/DDBJ databases">
        <title>Genome assemblies of Stephania.</title>
        <authorList>
            <person name="Yang L."/>
        </authorList>
    </citation>
    <scope>NUCLEOTIDE SEQUENCE [LARGE SCALE GENOMIC DNA]</scope>
    <source>
        <strain evidence="2">JXDWG</strain>
        <tissue evidence="2">Leaf</tissue>
    </source>
</reference>
<comment type="caution">
    <text evidence="2">The sequence shown here is derived from an EMBL/GenBank/DDBJ whole genome shotgun (WGS) entry which is preliminary data.</text>
</comment>
<sequence length="93" mass="10621">MLSQLLFPNFCIHCINSTNHTIKKQIKPHKKKTPFTLQNPNPKQHQNHHLYTQFSKNPIKNNKERSKGETTEGAKPELGINDARAVRAPKGVI</sequence>
<gene>
    <name evidence="2" type="ORF">Scep_002755</name>
</gene>
<feature type="compositionally biased region" description="Basic and acidic residues" evidence="1">
    <location>
        <begin position="61"/>
        <end position="75"/>
    </location>
</feature>